<protein>
    <recommendedName>
        <fullName evidence="5">Bromo domain-containing protein</fullName>
    </recommendedName>
</protein>
<organism evidence="3 4">
    <name type="scientific">Lupinus luteus</name>
    <name type="common">European yellow lupine</name>
    <dbReference type="NCBI Taxonomy" id="3873"/>
    <lineage>
        <taxon>Eukaryota</taxon>
        <taxon>Viridiplantae</taxon>
        <taxon>Streptophyta</taxon>
        <taxon>Embryophyta</taxon>
        <taxon>Tracheophyta</taxon>
        <taxon>Spermatophyta</taxon>
        <taxon>Magnoliopsida</taxon>
        <taxon>eudicotyledons</taxon>
        <taxon>Gunneridae</taxon>
        <taxon>Pentapetalae</taxon>
        <taxon>rosids</taxon>
        <taxon>fabids</taxon>
        <taxon>Fabales</taxon>
        <taxon>Fabaceae</taxon>
        <taxon>Papilionoideae</taxon>
        <taxon>50 kb inversion clade</taxon>
        <taxon>genistoids sensu lato</taxon>
        <taxon>core genistoids</taxon>
        <taxon>Genisteae</taxon>
        <taxon>Lupinus</taxon>
    </lineage>
</organism>
<sequence length="370" mass="42270">MADNTIEKETESQIKLRIILYSRSSIMPRKELVLYVPRSRNQKREPSQPSSADTRSNKRCKAMASSHAEYSSSMTKIETVGVITEKDSRNVHEDVAKIRKVAPDHEISTYPTKSVGNGDKFGGVVKEKWRVSKTRCEDNEKKKALTNRVASKDSRFVDEGKGEMKGVNNSCSKKMKMGNVATHKVSAINTDQYPPKTKSSAQCCGVVKEKGRVGARISRSGCEEKCKLKNNKKEEKKERVLQKMDHCKKMQCWVILKRLMTGRDSWVFKQPMMGLEILDSNNNKNSIVHHHNESKSVSKPLIKYEVVCNKTTMKPSSLKDIESKLQKLVYTDPDEFANDIRVIFSYGFLHPPRNDIYKITRRLSLRYSNN</sequence>
<reference evidence="3 4" key="1">
    <citation type="submission" date="2024-03" db="EMBL/GenBank/DDBJ databases">
        <authorList>
            <person name="Martinez-Hernandez J."/>
        </authorList>
    </citation>
    <scope>NUCLEOTIDE SEQUENCE [LARGE SCALE GENOMIC DNA]</scope>
</reference>
<proteinExistence type="predicted"/>
<accession>A0AAV1W0Q8</accession>
<feature type="region of interest" description="Disordered" evidence="2">
    <location>
        <begin position="37"/>
        <end position="71"/>
    </location>
</feature>
<comment type="caution">
    <text evidence="3">The sequence shown here is derived from an EMBL/GenBank/DDBJ whole genome shotgun (WGS) entry which is preliminary data.</text>
</comment>
<evidence type="ECO:0000256" key="1">
    <source>
        <dbReference type="ARBA" id="ARBA00023117"/>
    </source>
</evidence>
<evidence type="ECO:0008006" key="5">
    <source>
        <dbReference type="Google" id="ProtNLM"/>
    </source>
</evidence>
<dbReference type="InterPro" id="IPR036427">
    <property type="entry name" value="Bromodomain-like_sf"/>
</dbReference>
<dbReference type="AlphaFoldDB" id="A0AAV1W0Q8"/>
<gene>
    <name evidence="3" type="ORF">LLUT_LOCUS3808</name>
</gene>
<dbReference type="Proteomes" id="UP001497480">
    <property type="component" value="Unassembled WGS sequence"/>
</dbReference>
<evidence type="ECO:0000313" key="4">
    <source>
        <dbReference type="Proteomes" id="UP001497480"/>
    </source>
</evidence>
<dbReference type="EMBL" id="CAXHTB010000003">
    <property type="protein sequence ID" value="CAL0302748.1"/>
    <property type="molecule type" value="Genomic_DNA"/>
</dbReference>
<keyword evidence="4" id="KW-1185">Reference proteome</keyword>
<dbReference type="SUPFAM" id="SSF47370">
    <property type="entry name" value="Bromodomain"/>
    <property type="match status" value="1"/>
</dbReference>
<keyword evidence="1" id="KW-0103">Bromodomain</keyword>
<name>A0AAV1W0Q8_LUPLU</name>
<dbReference type="Gene3D" id="1.20.920.10">
    <property type="entry name" value="Bromodomain-like"/>
    <property type="match status" value="1"/>
</dbReference>
<evidence type="ECO:0000313" key="3">
    <source>
        <dbReference type="EMBL" id="CAL0302748.1"/>
    </source>
</evidence>
<evidence type="ECO:0000256" key="2">
    <source>
        <dbReference type="SAM" id="MobiDB-lite"/>
    </source>
</evidence>